<dbReference type="SUPFAM" id="SSF56784">
    <property type="entry name" value="HAD-like"/>
    <property type="match status" value="1"/>
</dbReference>
<comment type="similarity">
    <text evidence="2">Belongs to the lipin family.</text>
</comment>
<feature type="region of interest" description="Disordered" evidence="6">
    <location>
        <begin position="163"/>
        <end position="483"/>
    </location>
</feature>
<keyword evidence="5" id="KW-0378">Hydrolase</keyword>
<dbReference type="OrthoDB" id="4567at2759"/>
<dbReference type="InterPro" id="IPR023214">
    <property type="entry name" value="HAD_sf"/>
</dbReference>
<feature type="compositionally biased region" description="Low complexity" evidence="6">
    <location>
        <begin position="237"/>
        <end position="257"/>
    </location>
</feature>
<feature type="region of interest" description="Disordered" evidence="6">
    <location>
        <begin position="575"/>
        <end position="663"/>
    </location>
</feature>
<feature type="compositionally biased region" description="Low complexity" evidence="6">
    <location>
        <begin position="170"/>
        <end position="194"/>
    </location>
</feature>
<feature type="compositionally biased region" description="Basic and acidic residues" evidence="6">
    <location>
        <begin position="318"/>
        <end position="329"/>
    </location>
</feature>
<dbReference type="InterPro" id="IPR013209">
    <property type="entry name" value="LNS2"/>
</dbReference>
<dbReference type="Proteomes" id="UP000245768">
    <property type="component" value="Unassembled WGS sequence"/>
</dbReference>
<feature type="compositionally biased region" description="Low complexity" evidence="6">
    <location>
        <begin position="1459"/>
        <end position="1494"/>
    </location>
</feature>
<dbReference type="InParanoid" id="A0A316YMS7"/>
<dbReference type="PANTHER" id="PTHR12181:SF12">
    <property type="entry name" value="PHOSPHATIDATE PHOSPHATASE"/>
    <property type="match status" value="1"/>
</dbReference>
<feature type="domain" description="LNS2/PITP" evidence="7">
    <location>
        <begin position="1056"/>
        <end position="1259"/>
    </location>
</feature>
<dbReference type="SMART" id="SM00775">
    <property type="entry name" value="LNS2"/>
    <property type="match status" value="1"/>
</dbReference>
<feature type="region of interest" description="Disordered" evidence="6">
    <location>
        <begin position="1172"/>
        <end position="1217"/>
    </location>
</feature>
<dbReference type="Pfam" id="PF08235">
    <property type="entry name" value="LNS2"/>
    <property type="match status" value="2"/>
</dbReference>
<evidence type="ECO:0000256" key="6">
    <source>
        <dbReference type="SAM" id="MobiDB-lite"/>
    </source>
</evidence>
<dbReference type="GO" id="GO:0008195">
    <property type="term" value="F:phosphatidate phosphatase activity"/>
    <property type="evidence" value="ECO:0007669"/>
    <property type="project" value="UniProtKB-EC"/>
</dbReference>
<dbReference type="InterPro" id="IPR007651">
    <property type="entry name" value="Lipin_N"/>
</dbReference>
<feature type="compositionally biased region" description="Acidic residues" evidence="6">
    <location>
        <begin position="136"/>
        <end position="145"/>
    </location>
</feature>
<comment type="cofactor">
    <cofactor evidence="1">
        <name>Mg(2+)</name>
        <dbReference type="ChEBI" id="CHEBI:18420"/>
    </cofactor>
</comment>
<feature type="region of interest" description="Disordered" evidence="6">
    <location>
        <begin position="801"/>
        <end position="821"/>
    </location>
</feature>
<dbReference type="RefSeq" id="XP_025377709.1">
    <property type="nucleotide sequence ID" value="XM_025521726.1"/>
</dbReference>
<dbReference type="Pfam" id="PF04571">
    <property type="entry name" value="Lipin_N"/>
    <property type="match status" value="1"/>
</dbReference>
<evidence type="ECO:0000256" key="4">
    <source>
        <dbReference type="ARBA" id="ARBA00022553"/>
    </source>
</evidence>
<gene>
    <name evidence="8" type="ORF">FA10DRAFT_266978</name>
</gene>
<evidence type="ECO:0000256" key="2">
    <source>
        <dbReference type="ARBA" id="ARBA00005476"/>
    </source>
</evidence>
<proteinExistence type="inferred from homology"/>
<dbReference type="Gene3D" id="3.40.50.1000">
    <property type="entry name" value="HAD superfamily/HAD-like"/>
    <property type="match status" value="1"/>
</dbReference>
<evidence type="ECO:0000256" key="1">
    <source>
        <dbReference type="ARBA" id="ARBA00001946"/>
    </source>
</evidence>
<name>A0A316YMS7_9BASI</name>
<dbReference type="GO" id="GO:0005634">
    <property type="term" value="C:nucleus"/>
    <property type="evidence" value="ECO:0007669"/>
    <property type="project" value="UniProtKB-ARBA"/>
</dbReference>
<dbReference type="InterPro" id="IPR026058">
    <property type="entry name" value="LIPIN"/>
</dbReference>
<dbReference type="EMBL" id="KZ819636">
    <property type="protein sequence ID" value="PWN90511.1"/>
    <property type="molecule type" value="Genomic_DNA"/>
</dbReference>
<dbReference type="InterPro" id="IPR031703">
    <property type="entry name" value="Lipin_mid"/>
</dbReference>
<feature type="region of interest" description="Disordered" evidence="6">
    <location>
        <begin position="952"/>
        <end position="990"/>
    </location>
</feature>
<dbReference type="InterPro" id="IPR036412">
    <property type="entry name" value="HAD-like_sf"/>
</dbReference>
<feature type="region of interest" description="Disordered" evidence="6">
    <location>
        <begin position="698"/>
        <end position="773"/>
    </location>
</feature>
<keyword evidence="9" id="KW-1185">Reference proteome</keyword>
<sequence length="1572" mass="169548">MQYVGRLVSSVYNTITPSINPATLSGAIDVIVVERQVERDEDDGEGGTRKVQATELASTPFHVRFGKMSVLRPAERKVTLHLNNSPDPLPFAMKVGEAGEAFFVLELDDDEQRQGIPDDLVTSPILSATTSPAIEPSDEPQEGDGDLIPVSAPRKFIEEDYVPPLDLGGAASSSAHSSSSSSQQHQHKQSNASARAGTDTVSLSESDMDARSAQTRYSVDTAVTSPSLRSQSPSKNDTSSDAAAAAAAAASQSDSQTPAPPPTSGSHSHPHESGHSGSGPAAGPSSILDSMGAAASKASGAIGAAGRSVVPSSLGRTQKLDKLAEREQKQGWGNDTSVAGAKVAQGDRTASQSPVDAHQYEPERAAEGQMRMQQQEDDHPPDDAEEHPPDNETERLEVEMRDRAENTIETVEKLEEIKSRSRERKGSQSSSSVASSSRRKSSIIADRIEEAYPAPFGSTSTGANSETRPTTQPEHAEFLGGRKLMPVESGIEGKGTVMPAQVDARTVRGRLEHLDINNDDSGLPDEDKHVGDEEVAAKGGRKEDLQYMLDMDGYKMTADGEDLAFAEGNRFSDELPLSRRHGGNGSNGHHEILNDGHHHHFDRGHEGLPRRDSSMRRSSHGDARSLHSNDDAEQGHLKEEAGVGGPAGSSPMARRRTVDSNRSGTLLDPAAILGEADSAMHRDELDLSRDLVRLARSLRSDHTPASTVSTPGVGGPPTGKRSSARSRRHFQDVSLSDTEAELPDTQETRGHQRATSDDTEFGRYDGDQEGQTSLMVRDDAALGMSDEMGWRWGSASRRISSVGAPASATRTSISSESSTGELKCDDDDAYKFHLILQDARHTFELSLCDVGLEEGQTIEDYHFEENKVSYQRFIDDADVVNDERLVVRYHERFLTWENASAVLATLSLYRKAMDEPMSKDGSVDPAVAADGVGGEGHRESVWRRWWNRSGREAGDLEKAPPPRLMDRSQTDSVLTTEKPRGEKGSEEGPYLQKAATAAAKGSQKMYAKTLRLTSDQLKSLNLRKGANTITFSVTSSYSGVATCTARIFLWESSHHIVVSDIDGTITKSDALGHVFTMIGRDWTHMGVAKLYTDIARNGYRIMYLTSRAIGQADTTRDYLRGIKQGNYQMPDGPVIMSPDRLMASLHREVILRKPEVFKMACLRDIARLFGADPRTAQPQPGSEWPGVQKGSIEAANGPGAGRDKSPADGAATQQAHQAPATPFYAGFGNRITDALSYRSVNVPSSRIFTIDSNGEVKMELLELAGYKSSYIHMTDLVDQMFPPITIRSSKGTAGKPEFNDFNFWRPSISTDFELPPDEELAPTPPQPASPALSARSGRSIRSAKSNASLKSASTEPVLTTTASSNEEGGETARTSRLSRFGLGSLGLSRRSSAQTIAVPETSQQQPQSQQQQQQQQHGQPNQHHQQPTHAKTMPPSSSTPDLLQNEESGNRQGGAGNYSRPSSPGGASSPSSSYGSGVTSWAAGWRRRAASPGANSDSSVRATSPLVGPVITAEPDSDDGEGEGEDDDDVSSFGDENEGRQEENMGDDVLEEDEDDDDPLLATGEIRFEWRG</sequence>
<evidence type="ECO:0000256" key="3">
    <source>
        <dbReference type="ARBA" id="ARBA00012638"/>
    </source>
</evidence>
<dbReference type="STRING" id="215250.A0A316YMS7"/>
<dbReference type="PANTHER" id="PTHR12181">
    <property type="entry name" value="LIPIN"/>
    <property type="match status" value="1"/>
</dbReference>
<accession>A0A316YMS7</accession>
<protein>
    <recommendedName>
        <fullName evidence="3">phosphatidate phosphatase</fullName>
        <ecNumber evidence="3">3.1.3.4</ecNumber>
    </recommendedName>
</protein>
<evidence type="ECO:0000259" key="7">
    <source>
        <dbReference type="SMART" id="SM00775"/>
    </source>
</evidence>
<evidence type="ECO:0000313" key="9">
    <source>
        <dbReference type="Proteomes" id="UP000245768"/>
    </source>
</evidence>
<feature type="compositionally biased region" description="Low complexity" evidence="6">
    <location>
        <begin position="1403"/>
        <end position="1427"/>
    </location>
</feature>
<feature type="region of interest" description="Disordered" evidence="6">
    <location>
        <begin position="1312"/>
        <end position="1572"/>
    </location>
</feature>
<feature type="compositionally biased region" description="Polar residues" evidence="6">
    <location>
        <begin position="1434"/>
        <end position="1447"/>
    </location>
</feature>
<feature type="compositionally biased region" description="Basic and acidic residues" evidence="6">
    <location>
        <begin position="952"/>
        <end position="969"/>
    </location>
</feature>
<feature type="compositionally biased region" description="Low complexity" evidence="6">
    <location>
        <begin position="427"/>
        <end position="436"/>
    </location>
</feature>
<feature type="compositionally biased region" description="Acidic residues" evidence="6">
    <location>
        <begin position="1544"/>
        <end position="1559"/>
    </location>
</feature>
<feature type="compositionally biased region" description="Basic and acidic residues" evidence="6">
    <location>
        <begin position="603"/>
        <end position="641"/>
    </location>
</feature>
<dbReference type="InterPro" id="IPR031315">
    <property type="entry name" value="LNS2/PITP"/>
</dbReference>
<feature type="compositionally biased region" description="Low complexity" evidence="6">
    <location>
        <begin position="1342"/>
        <end position="1353"/>
    </location>
</feature>
<evidence type="ECO:0000256" key="5">
    <source>
        <dbReference type="ARBA" id="ARBA00022801"/>
    </source>
</evidence>
<dbReference type="GeneID" id="37043642"/>
<dbReference type="FunCoup" id="A0A316YMS7">
    <property type="interactions" value="241"/>
</dbReference>
<feature type="region of interest" description="Disordered" evidence="6">
    <location>
        <begin position="114"/>
        <end position="149"/>
    </location>
</feature>
<feature type="compositionally biased region" description="Polar residues" evidence="6">
    <location>
        <begin position="457"/>
        <end position="473"/>
    </location>
</feature>
<feature type="compositionally biased region" description="Polar residues" evidence="6">
    <location>
        <begin position="1354"/>
        <end position="1366"/>
    </location>
</feature>
<reference evidence="8 9" key="1">
    <citation type="journal article" date="2018" name="Mol. Biol. Evol.">
        <title>Broad Genomic Sampling Reveals a Smut Pathogenic Ancestry of the Fungal Clade Ustilaginomycotina.</title>
        <authorList>
            <person name="Kijpornyongpan T."/>
            <person name="Mondo S.J."/>
            <person name="Barry K."/>
            <person name="Sandor L."/>
            <person name="Lee J."/>
            <person name="Lipzen A."/>
            <person name="Pangilinan J."/>
            <person name="LaButti K."/>
            <person name="Hainaut M."/>
            <person name="Henrissat B."/>
            <person name="Grigoriev I.V."/>
            <person name="Spatafora J.W."/>
            <person name="Aime M.C."/>
        </authorList>
    </citation>
    <scope>NUCLEOTIDE SEQUENCE [LARGE SCALE GENOMIC DNA]</scope>
    <source>
        <strain evidence="8 9">MCA 4198</strain>
    </source>
</reference>
<keyword evidence="4" id="KW-0597">Phosphoprotein</keyword>
<dbReference type="EC" id="3.1.3.4" evidence="3"/>
<feature type="compositionally biased region" description="Basic and acidic residues" evidence="6">
    <location>
        <begin position="374"/>
        <end position="426"/>
    </location>
</feature>
<evidence type="ECO:0000313" key="8">
    <source>
        <dbReference type="EMBL" id="PWN90511.1"/>
    </source>
</evidence>
<dbReference type="FunFam" id="3.40.50.1000:FF:000063">
    <property type="entry name" value="Nuclear elongation and deformation protein"/>
    <property type="match status" value="1"/>
</dbReference>
<feature type="compositionally biased region" description="Low complexity" evidence="6">
    <location>
        <begin position="807"/>
        <end position="819"/>
    </location>
</feature>
<feature type="compositionally biased region" description="Polar residues" evidence="6">
    <location>
        <begin position="212"/>
        <end position="236"/>
    </location>
</feature>
<feature type="compositionally biased region" description="Low complexity" evidence="6">
    <location>
        <begin position="1375"/>
        <end position="1392"/>
    </location>
</feature>
<feature type="compositionally biased region" description="Basic and acidic residues" evidence="6">
    <location>
        <begin position="746"/>
        <end position="766"/>
    </location>
</feature>
<feature type="compositionally biased region" description="Basic and acidic residues" evidence="6">
    <location>
        <begin position="977"/>
        <end position="986"/>
    </location>
</feature>
<dbReference type="Pfam" id="PF16876">
    <property type="entry name" value="Lipin_mid"/>
    <property type="match status" value="1"/>
</dbReference>
<feature type="compositionally biased region" description="Acidic residues" evidence="6">
    <location>
        <begin position="1515"/>
        <end position="1530"/>
    </location>
</feature>
<feature type="compositionally biased region" description="Low complexity" evidence="6">
    <location>
        <begin position="278"/>
        <end position="308"/>
    </location>
</feature>
<dbReference type="GO" id="GO:0009062">
    <property type="term" value="P:fatty acid catabolic process"/>
    <property type="evidence" value="ECO:0007669"/>
    <property type="project" value="TreeGrafter"/>
</dbReference>
<organism evidence="8 9">
    <name type="scientific">Acaromyces ingoldii</name>
    <dbReference type="NCBI Taxonomy" id="215250"/>
    <lineage>
        <taxon>Eukaryota</taxon>
        <taxon>Fungi</taxon>
        <taxon>Dikarya</taxon>
        <taxon>Basidiomycota</taxon>
        <taxon>Ustilaginomycotina</taxon>
        <taxon>Exobasidiomycetes</taxon>
        <taxon>Exobasidiales</taxon>
        <taxon>Cryptobasidiaceae</taxon>
        <taxon>Acaromyces</taxon>
    </lineage>
</organism>
<dbReference type="GO" id="GO:0019432">
    <property type="term" value="P:triglyceride biosynthetic process"/>
    <property type="evidence" value="ECO:0007669"/>
    <property type="project" value="TreeGrafter"/>
</dbReference>